<dbReference type="CDD" id="cd23767">
    <property type="entry name" value="IQCD"/>
    <property type="match status" value="1"/>
</dbReference>
<organism evidence="3 4">
    <name type="scientific">Castilleja foliolosa</name>
    <dbReference type="NCBI Taxonomy" id="1961234"/>
    <lineage>
        <taxon>Eukaryota</taxon>
        <taxon>Viridiplantae</taxon>
        <taxon>Streptophyta</taxon>
        <taxon>Embryophyta</taxon>
        <taxon>Tracheophyta</taxon>
        <taxon>Spermatophyta</taxon>
        <taxon>Magnoliopsida</taxon>
        <taxon>eudicotyledons</taxon>
        <taxon>Gunneridae</taxon>
        <taxon>Pentapetalae</taxon>
        <taxon>asterids</taxon>
        <taxon>lamiids</taxon>
        <taxon>Lamiales</taxon>
        <taxon>Orobanchaceae</taxon>
        <taxon>Pedicularideae</taxon>
        <taxon>Castillejinae</taxon>
        <taxon>Castilleja</taxon>
    </lineage>
</organism>
<protein>
    <recommendedName>
        <fullName evidence="2">BAG domain-containing protein</fullName>
    </recommendedName>
</protein>
<dbReference type="InterPro" id="IPR003103">
    <property type="entry name" value="BAG_domain"/>
</dbReference>
<reference evidence="4" key="1">
    <citation type="journal article" date="2024" name="IScience">
        <title>Strigolactones Initiate the Formation of Haustorium-like Structures in Castilleja.</title>
        <authorList>
            <person name="Buerger M."/>
            <person name="Peterson D."/>
            <person name="Chory J."/>
        </authorList>
    </citation>
    <scope>NUCLEOTIDE SEQUENCE [LARGE SCALE GENOMIC DNA]</scope>
</reference>
<dbReference type="EMBL" id="JAVIJP010000039">
    <property type="protein sequence ID" value="KAL3627399.1"/>
    <property type="molecule type" value="Genomic_DNA"/>
</dbReference>
<dbReference type="SUPFAM" id="SSF63491">
    <property type="entry name" value="BAG domain"/>
    <property type="match status" value="1"/>
</dbReference>
<evidence type="ECO:0000259" key="2">
    <source>
        <dbReference type="PROSITE" id="PS51035"/>
    </source>
</evidence>
<dbReference type="PANTHER" id="PTHR33322">
    <property type="entry name" value="BAG DOMAIN CONTAINING PROTEIN, EXPRESSED"/>
    <property type="match status" value="1"/>
</dbReference>
<dbReference type="PROSITE" id="PS50096">
    <property type="entry name" value="IQ"/>
    <property type="match status" value="1"/>
</dbReference>
<sequence>MSPQQPPRVVYTSWNNHLATAPNPNITEIPVNSPPPETTPISVPLPQSRQSSAAVKIQSAYRSHAVRALVRKIAAVDSEANHWQRLIQRQIRFQHIYHNCVWQETVDAVRTSQRERIKINEALMGLLFRLDSVPGRDPNIRELRRHVSRKIVRLQEILDGIRMDSLSDWVDISVNDFS</sequence>
<name>A0ABD3CDM6_9LAMI</name>
<dbReference type="Gene3D" id="1.20.58.120">
    <property type="entry name" value="BAG domain"/>
    <property type="match status" value="1"/>
</dbReference>
<dbReference type="Proteomes" id="UP001632038">
    <property type="component" value="Unassembled WGS sequence"/>
</dbReference>
<evidence type="ECO:0000313" key="3">
    <source>
        <dbReference type="EMBL" id="KAL3627399.1"/>
    </source>
</evidence>
<keyword evidence="4" id="KW-1185">Reference proteome</keyword>
<evidence type="ECO:0000256" key="1">
    <source>
        <dbReference type="ARBA" id="ARBA00023186"/>
    </source>
</evidence>
<accession>A0ABD3CDM6</accession>
<dbReference type="SMART" id="SM00264">
    <property type="entry name" value="BAG"/>
    <property type="match status" value="1"/>
</dbReference>
<evidence type="ECO:0000313" key="4">
    <source>
        <dbReference type="Proteomes" id="UP001632038"/>
    </source>
</evidence>
<proteinExistence type="predicted"/>
<dbReference type="PANTHER" id="PTHR33322:SF8">
    <property type="entry name" value="BAG FAMILY MOLECULAR CHAPERONE REGULATOR 5, MITOCHONDRIAL"/>
    <property type="match status" value="1"/>
</dbReference>
<dbReference type="InterPro" id="IPR036533">
    <property type="entry name" value="BAG_dom_sf"/>
</dbReference>
<keyword evidence="1" id="KW-0143">Chaperone</keyword>
<dbReference type="Pfam" id="PF02179">
    <property type="entry name" value="BAG"/>
    <property type="match status" value="1"/>
</dbReference>
<dbReference type="AlphaFoldDB" id="A0ABD3CDM6"/>
<comment type="caution">
    <text evidence="3">The sequence shown here is derived from an EMBL/GenBank/DDBJ whole genome shotgun (WGS) entry which is preliminary data.</text>
</comment>
<dbReference type="PROSITE" id="PS51035">
    <property type="entry name" value="BAG"/>
    <property type="match status" value="1"/>
</dbReference>
<gene>
    <name evidence="3" type="ORF">CASFOL_028762</name>
</gene>
<feature type="domain" description="BAG" evidence="2">
    <location>
        <begin position="113"/>
        <end position="162"/>
    </location>
</feature>
<dbReference type="InterPro" id="IPR040400">
    <property type="entry name" value="BAG5/6/7/8"/>
</dbReference>